<dbReference type="PANTHER" id="PTHR43817:SF1">
    <property type="entry name" value="HYDROLASE, FAMILY 43, PUTATIVE (AFU_ORTHOLOGUE AFUA_3G01660)-RELATED"/>
    <property type="match status" value="1"/>
</dbReference>
<comment type="similarity">
    <text evidence="1">Belongs to the glycosyl hydrolase 43 family.</text>
</comment>
<dbReference type="Proteomes" id="UP000887577">
    <property type="component" value="Unplaced"/>
</dbReference>
<sequence>MLWSGWEGDENHAQNIYIAKLQNPWTLDGSRIKISTPEFYWETIGAPPTVNEGPVGLISPQGRLFVTYSASGCWTDSYALGLLSLKDGGNPLNAGDWQKTNTTVFSQNPNGGAFGTGHNGFFKSPDGTEDWIIYHANPKAAQACETFRSPRIQKFIWNVDGTPYFGPAVAIDAPIQKPSGEQ</sequence>
<reference evidence="6" key="1">
    <citation type="submission" date="2022-11" db="UniProtKB">
        <authorList>
            <consortium name="WormBaseParasite"/>
        </authorList>
    </citation>
    <scope>IDENTIFICATION</scope>
</reference>
<dbReference type="PANTHER" id="PTHR43817">
    <property type="entry name" value="GLYCOSYL HYDROLASE"/>
    <property type="match status" value="1"/>
</dbReference>
<protein>
    <submittedName>
        <fullName evidence="6">Uncharacterized protein</fullName>
    </submittedName>
</protein>
<evidence type="ECO:0000313" key="6">
    <source>
        <dbReference type="WBParaSite" id="PSU_v2.g18000.t1"/>
    </source>
</evidence>
<keyword evidence="4" id="KW-0326">Glycosidase</keyword>
<keyword evidence="3" id="KW-0378">Hydrolase</keyword>
<dbReference type="SUPFAM" id="SSF75005">
    <property type="entry name" value="Arabinanase/levansucrase/invertase"/>
    <property type="match status" value="1"/>
</dbReference>
<evidence type="ECO:0000256" key="3">
    <source>
        <dbReference type="ARBA" id="ARBA00022801"/>
    </source>
</evidence>
<dbReference type="Pfam" id="PF04616">
    <property type="entry name" value="Glyco_hydro_43"/>
    <property type="match status" value="1"/>
</dbReference>
<dbReference type="WBParaSite" id="PSU_v2.g18000.t1">
    <property type="protein sequence ID" value="PSU_v2.g18000.t1"/>
    <property type="gene ID" value="PSU_v2.g18000"/>
</dbReference>
<dbReference type="GO" id="GO:0004553">
    <property type="term" value="F:hydrolase activity, hydrolyzing O-glycosyl compounds"/>
    <property type="evidence" value="ECO:0007669"/>
    <property type="project" value="InterPro"/>
</dbReference>
<accession>A0A914YL02</accession>
<dbReference type="Gene3D" id="2.115.10.20">
    <property type="entry name" value="Glycosyl hydrolase domain, family 43"/>
    <property type="match status" value="1"/>
</dbReference>
<organism evidence="5 6">
    <name type="scientific">Panagrolaimus superbus</name>
    <dbReference type="NCBI Taxonomy" id="310955"/>
    <lineage>
        <taxon>Eukaryota</taxon>
        <taxon>Metazoa</taxon>
        <taxon>Ecdysozoa</taxon>
        <taxon>Nematoda</taxon>
        <taxon>Chromadorea</taxon>
        <taxon>Rhabditida</taxon>
        <taxon>Tylenchina</taxon>
        <taxon>Panagrolaimomorpha</taxon>
        <taxon>Panagrolaimoidea</taxon>
        <taxon>Panagrolaimidae</taxon>
        <taxon>Panagrolaimus</taxon>
    </lineage>
</organism>
<proteinExistence type="inferred from homology"/>
<evidence type="ECO:0000256" key="4">
    <source>
        <dbReference type="ARBA" id="ARBA00023295"/>
    </source>
</evidence>
<dbReference type="InterPro" id="IPR023296">
    <property type="entry name" value="Glyco_hydro_beta-prop_sf"/>
</dbReference>
<evidence type="ECO:0000256" key="1">
    <source>
        <dbReference type="ARBA" id="ARBA00009865"/>
    </source>
</evidence>
<keyword evidence="5" id="KW-1185">Reference proteome</keyword>
<dbReference type="GO" id="GO:0005975">
    <property type="term" value="P:carbohydrate metabolic process"/>
    <property type="evidence" value="ECO:0007669"/>
    <property type="project" value="InterPro"/>
</dbReference>
<dbReference type="AlphaFoldDB" id="A0A914YL02"/>
<evidence type="ECO:0000313" key="5">
    <source>
        <dbReference type="Proteomes" id="UP000887577"/>
    </source>
</evidence>
<keyword evidence="2" id="KW-0732">Signal</keyword>
<name>A0A914YL02_9BILA</name>
<evidence type="ECO:0000256" key="2">
    <source>
        <dbReference type="ARBA" id="ARBA00022729"/>
    </source>
</evidence>
<dbReference type="InterPro" id="IPR006710">
    <property type="entry name" value="Glyco_hydro_43"/>
</dbReference>